<evidence type="ECO:0000256" key="2">
    <source>
        <dbReference type="ARBA" id="ARBA00023136"/>
    </source>
</evidence>
<dbReference type="PROSITE" id="PS51123">
    <property type="entry name" value="OMPA_2"/>
    <property type="match status" value="1"/>
</dbReference>
<dbReference type="Gene3D" id="2.60.40.1120">
    <property type="entry name" value="Carboxypeptidase-like, regulatory domain"/>
    <property type="match status" value="1"/>
</dbReference>
<feature type="signal peptide" evidence="6">
    <location>
        <begin position="1"/>
        <end position="18"/>
    </location>
</feature>
<dbReference type="InterPro" id="IPR011042">
    <property type="entry name" value="6-blade_b-propeller_TolB-like"/>
</dbReference>
<dbReference type="RefSeq" id="WP_147203395.1">
    <property type="nucleotide sequence ID" value="NZ_BJYT01000006.1"/>
</dbReference>
<accession>A0A512BBB6</accession>
<dbReference type="InterPro" id="IPR006664">
    <property type="entry name" value="OMP_bac"/>
</dbReference>
<dbReference type="PROSITE" id="PS50005">
    <property type="entry name" value="TPR"/>
    <property type="match status" value="1"/>
</dbReference>
<dbReference type="InterPro" id="IPR019734">
    <property type="entry name" value="TPR_rpt"/>
</dbReference>
<evidence type="ECO:0000313" key="8">
    <source>
        <dbReference type="EMBL" id="GEO09264.1"/>
    </source>
</evidence>
<dbReference type="Gene3D" id="1.25.40.10">
    <property type="entry name" value="Tetratricopeptide repeat domain"/>
    <property type="match status" value="1"/>
</dbReference>
<evidence type="ECO:0000256" key="1">
    <source>
        <dbReference type="ARBA" id="ARBA00004442"/>
    </source>
</evidence>
<evidence type="ECO:0000256" key="3">
    <source>
        <dbReference type="ARBA" id="ARBA00023237"/>
    </source>
</evidence>
<dbReference type="InterPro" id="IPR036737">
    <property type="entry name" value="OmpA-like_sf"/>
</dbReference>
<dbReference type="Pfam" id="PF00691">
    <property type="entry name" value="OmpA"/>
    <property type="match status" value="1"/>
</dbReference>
<dbReference type="PANTHER" id="PTHR30329">
    <property type="entry name" value="STATOR ELEMENT OF FLAGELLAR MOTOR COMPLEX"/>
    <property type="match status" value="1"/>
</dbReference>
<gene>
    <name evidence="8" type="ORF">SAE01_17600</name>
</gene>
<dbReference type="InterPro" id="IPR011990">
    <property type="entry name" value="TPR-like_helical_dom_sf"/>
</dbReference>
<evidence type="ECO:0000259" key="7">
    <source>
        <dbReference type="PROSITE" id="PS51123"/>
    </source>
</evidence>
<sequence length="637" mass="71509">MKNILFIIFFSLSIGSYAQVYNADKVNKKAIDIYERALLKVQDGQLKEAIAGLKKAIETEPRYADAILSLASVYGEMKDYKSAVEQFEKGRAIDTNYFRFFYLPYSINLAGLGRFSDALNAINQFLNIAELSDRSRKSGEYRKRSYEFAVQYMNKYPATDYVFAPVNLGDSVNSEKSEYYPSITINDSMFVFTRRGSGFREDFFESTILGNRKYARSRLINGDINLEPSKGAINISQDGEWLIFAGYNFRGGFGDFDLYISYYTPTGWSEPENLGRNINTESWESAPSLSPDKRALYFSSNRPGGYGNTDLYVSYRQPNGRWAPAVNMGPSINTAGKEQAPFIHADNATLYFTSDGLQGYGGNDIFICRKGPNNQWSTPENLGFPINTIEDEGSLFVAADGKTAFYASDRSDSRGGLDIYTFDLRPNVRPARTLYVQGKVYDIKTKKGLPSAVELVDNQTQKLVMNVQTDETGEYFITLPVGKDYTFTVNRKGYLFYSQLYPLSKNQPDSTYKKDIPLQPIELNASLVLKNILFETNSAELPPISLIEINRLLQLLTENPTLKVQINGYTDNVGKPADNLKLSASRAKAVVDYLVSKGISLTRLAFKGFGETKPIADNTTETGRAQNRRTEFVITGQ</sequence>
<dbReference type="SUPFAM" id="SSF49464">
    <property type="entry name" value="Carboxypeptidase regulatory domain-like"/>
    <property type="match status" value="1"/>
</dbReference>
<keyword evidence="6" id="KW-0732">Signal</keyword>
<dbReference type="SUPFAM" id="SSF82171">
    <property type="entry name" value="DPP6 N-terminal domain-like"/>
    <property type="match status" value="1"/>
</dbReference>
<feature type="chain" id="PRO_5021739793" description="OmpA-like domain-containing protein" evidence="6">
    <location>
        <begin position="19"/>
        <end position="637"/>
    </location>
</feature>
<comment type="caution">
    <text evidence="8">The sequence shown here is derived from an EMBL/GenBank/DDBJ whole genome shotgun (WGS) entry which is preliminary data.</text>
</comment>
<keyword evidence="2 5" id="KW-0472">Membrane</keyword>
<keyword evidence="3" id="KW-0998">Cell outer membrane</keyword>
<dbReference type="EMBL" id="BJYT01000006">
    <property type="protein sequence ID" value="GEO09264.1"/>
    <property type="molecule type" value="Genomic_DNA"/>
</dbReference>
<dbReference type="InterPro" id="IPR008969">
    <property type="entry name" value="CarboxyPept-like_regulatory"/>
</dbReference>
<dbReference type="PRINTS" id="PR01021">
    <property type="entry name" value="OMPADOMAIN"/>
</dbReference>
<dbReference type="Gene3D" id="2.120.10.30">
    <property type="entry name" value="TolB, C-terminal domain"/>
    <property type="match status" value="1"/>
</dbReference>
<organism evidence="8 9">
    <name type="scientific">Segetibacter aerophilus</name>
    <dbReference type="NCBI Taxonomy" id="670293"/>
    <lineage>
        <taxon>Bacteria</taxon>
        <taxon>Pseudomonadati</taxon>
        <taxon>Bacteroidota</taxon>
        <taxon>Chitinophagia</taxon>
        <taxon>Chitinophagales</taxon>
        <taxon>Chitinophagaceae</taxon>
        <taxon>Segetibacter</taxon>
    </lineage>
</organism>
<keyword evidence="9" id="KW-1185">Reference proteome</keyword>
<keyword evidence="4" id="KW-0802">TPR repeat</keyword>
<dbReference type="Pfam" id="PF07676">
    <property type="entry name" value="PD40"/>
    <property type="match status" value="3"/>
</dbReference>
<reference evidence="8 9" key="1">
    <citation type="submission" date="2019-07" db="EMBL/GenBank/DDBJ databases">
        <title>Whole genome shotgun sequence of Segetibacter aerophilus NBRC 106135.</title>
        <authorList>
            <person name="Hosoyama A."/>
            <person name="Uohara A."/>
            <person name="Ohji S."/>
            <person name="Ichikawa N."/>
        </authorList>
    </citation>
    <scope>NUCLEOTIDE SEQUENCE [LARGE SCALE GENOMIC DNA]</scope>
    <source>
        <strain evidence="8 9">NBRC 106135</strain>
    </source>
</reference>
<dbReference type="Gene3D" id="3.30.1330.60">
    <property type="entry name" value="OmpA-like domain"/>
    <property type="match status" value="1"/>
</dbReference>
<dbReference type="SUPFAM" id="SSF48452">
    <property type="entry name" value="TPR-like"/>
    <property type="match status" value="1"/>
</dbReference>
<dbReference type="Proteomes" id="UP000321513">
    <property type="component" value="Unassembled WGS sequence"/>
</dbReference>
<protein>
    <recommendedName>
        <fullName evidence="7">OmpA-like domain-containing protein</fullName>
    </recommendedName>
</protein>
<dbReference type="AlphaFoldDB" id="A0A512BBB6"/>
<evidence type="ECO:0000256" key="5">
    <source>
        <dbReference type="PROSITE-ProRule" id="PRU00473"/>
    </source>
</evidence>
<feature type="repeat" description="TPR" evidence="4">
    <location>
        <begin position="64"/>
        <end position="97"/>
    </location>
</feature>
<dbReference type="InterPro" id="IPR011659">
    <property type="entry name" value="WD40"/>
</dbReference>
<dbReference type="InterPro" id="IPR006665">
    <property type="entry name" value="OmpA-like"/>
</dbReference>
<evidence type="ECO:0000256" key="4">
    <source>
        <dbReference type="PROSITE-ProRule" id="PRU00339"/>
    </source>
</evidence>
<comment type="subcellular location">
    <subcellularLocation>
        <location evidence="1">Cell outer membrane</location>
    </subcellularLocation>
</comment>
<feature type="domain" description="OmpA-like" evidence="7">
    <location>
        <begin position="521"/>
        <end position="637"/>
    </location>
</feature>
<dbReference type="SMART" id="SM00028">
    <property type="entry name" value="TPR"/>
    <property type="match status" value="2"/>
</dbReference>
<evidence type="ECO:0000313" key="9">
    <source>
        <dbReference type="Proteomes" id="UP000321513"/>
    </source>
</evidence>
<dbReference type="GO" id="GO:0009279">
    <property type="term" value="C:cell outer membrane"/>
    <property type="evidence" value="ECO:0007669"/>
    <property type="project" value="UniProtKB-SubCell"/>
</dbReference>
<evidence type="ECO:0000256" key="6">
    <source>
        <dbReference type="SAM" id="SignalP"/>
    </source>
</evidence>
<dbReference type="Pfam" id="PF14559">
    <property type="entry name" value="TPR_19"/>
    <property type="match status" value="1"/>
</dbReference>
<dbReference type="PANTHER" id="PTHR30329:SF21">
    <property type="entry name" value="LIPOPROTEIN YIAD-RELATED"/>
    <property type="match status" value="1"/>
</dbReference>
<dbReference type="OrthoDB" id="9809364at2"/>
<proteinExistence type="predicted"/>
<dbReference type="InterPro" id="IPR050330">
    <property type="entry name" value="Bact_OuterMem_StrucFunc"/>
</dbReference>
<name>A0A512BBB6_9BACT</name>
<dbReference type="SUPFAM" id="SSF103088">
    <property type="entry name" value="OmpA-like"/>
    <property type="match status" value="1"/>
</dbReference>
<dbReference type="CDD" id="cd07185">
    <property type="entry name" value="OmpA_C-like"/>
    <property type="match status" value="1"/>
</dbReference>